<dbReference type="InterPro" id="IPR010573">
    <property type="entry name" value="MFS_Str1/Tri12-like"/>
</dbReference>
<dbReference type="PANTHER" id="PTHR23501:SF109">
    <property type="entry name" value="MAJOR FACILITATOR SUPERFAMILY (MFS) PROFILE DOMAIN-CONTAINING PROTEIN-RELATED"/>
    <property type="match status" value="1"/>
</dbReference>
<dbReference type="InterPro" id="IPR036259">
    <property type="entry name" value="MFS_trans_sf"/>
</dbReference>
<feature type="transmembrane region" description="Helical" evidence="7">
    <location>
        <begin position="142"/>
        <end position="162"/>
    </location>
</feature>
<dbReference type="SUPFAM" id="SSF103473">
    <property type="entry name" value="MFS general substrate transporter"/>
    <property type="match status" value="1"/>
</dbReference>
<dbReference type="CDD" id="cd06179">
    <property type="entry name" value="MFS_TRI12_like"/>
    <property type="match status" value="1"/>
</dbReference>
<feature type="transmembrane region" description="Helical" evidence="7">
    <location>
        <begin position="174"/>
        <end position="197"/>
    </location>
</feature>
<evidence type="ECO:0000313" key="10">
    <source>
        <dbReference type="Proteomes" id="UP001583186"/>
    </source>
</evidence>
<feature type="transmembrane region" description="Helical" evidence="7">
    <location>
        <begin position="387"/>
        <end position="404"/>
    </location>
</feature>
<feature type="transmembrane region" description="Helical" evidence="7">
    <location>
        <begin position="313"/>
        <end position="335"/>
    </location>
</feature>
<dbReference type="Gene3D" id="1.20.1250.20">
    <property type="entry name" value="MFS general substrate transporter like domains"/>
    <property type="match status" value="1"/>
</dbReference>
<evidence type="ECO:0000256" key="1">
    <source>
        <dbReference type="ARBA" id="ARBA00004141"/>
    </source>
</evidence>
<protein>
    <recommendedName>
        <fullName evidence="8">Major facilitator superfamily (MFS) profile domain-containing protein</fullName>
    </recommendedName>
</protein>
<dbReference type="InterPro" id="IPR005829">
    <property type="entry name" value="Sugar_transporter_CS"/>
</dbReference>
<proteinExistence type="predicted"/>
<feature type="transmembrane region" description="Helical" evidence="7">
    <location>
        <begin position="48"/>
        <end position="68"/>
    </location>
</feature>
<feature type="transmembrane region" description="Helical" evidence="7">
    <location>
        <begin position="534"/>
        <end position="557"/>
    </location>
</feature>
<evidence type="ECO:0000256" key="7">
    <source>
        <dbReference type="SAM" id="Phobius"/>
    </source>
</evidence>
<dbReference type="InterPro" id="IPR020846">
    <property type="entry name" value="MFS_dom"/>
</dbReference>
<feature type="transmembrane region" description="Helical" evidence="7">
    <location>
        <begin position="410"/>
        <end position="437"/>
    </location>
</feature>
<gene>
    <name evidence="9" type="ORF">Sste5346_003544</name>
</gene>
<evidence type="ECO:0000313" key="9">
    <source>
        <dbReference type="EMBL" id="KAL1898142.1"/>
    </source>
</evidence>
<keyword evidence="5 7" id="KW-0472">Membrane</keyword>
<dbReference type="PROSITE" id="PS50850">
    <property type="entry name" value="MFS"/>
    <property type="match status" value="1"/>
</dbReference>
<evidence type="ECO:0000256" key="3">
    <source>
        <dbReference type="ARBA" id="ARBA00022692"/>
    </source>
</evidence>
<feature type="transmembrane region" description="Helical" evidence="7">
    <location>
        <begin position="281"/>
        <end position="301"/>
    </location>
</feature>
<dbReference type="EMBL" id="JAWCUI010000016">
    <property type="protein sequence ID" value="KAL1898142.1"/>
    <property type="molecule type" value="Genomic_DNA"/>
</dbReference>
<feature type="transmembrane region" description="Helical" evidence="7">
    <location>
        <begin position="88"/>
        <end position="105"/>
    </location>
</feature>
<accession>A0ABR3ZCY6</accession>
<keyword evidence="3 7" id="KW-0812">Transmembrane</keyword>
<evidence type="ECO:0000256" key="2">
    <source>
        <dbReference type="ARBA" id="ARBA00022448"/>
    </source>
</evidence>
<comment type="caution">
    <text evidence="9">The sequence shown here is derived from an EMBL/GenBank/DDBJ whole genome shotgun (WGS) entry which is preliminary data.</text>
</comment>
<dbReference type="Proteomes" id="UP001583186">
    <property type="component" value="Unassembled WGS sequence"/>
</dbReference>
<evidence type="ECO:0000256" key="6">
    <source>
        <dbReference type="SAM" id="MobiDB-lite"/>
    </source>
</evidence>
<dbReference type="InterPro" id="IPR053791">
    <property type="entry name" value="MFS_Tri12-like"/>
</dbReference>
<reference evidence="9 10" key="1">
    <citation type="journal article" date="2024" name="IMA Fungus">
        <title>IMA Genome - F19 : A genome assembly and annotation guide to empower mycologists, including annotated draft genome sequences of Ceratocystis pirilliformis, Diaporthe australafricana, Fusarium ophioides, Paecilomyces lecythidis, and Sporothrix stenoceras.</title>
        <authorList>
            <person name="Aylward J."/>
            <person name="Wilson A.M."/>
            <person name="Visagie C.M."/>
            <person name="Spraker J."/>
            <person name="Barnes I."/>
            <person name="Buitendag C."/>
            <person name="Ceriani C."/>
            <person name="Del Mar Angel L."/>
            <person name="du Plessis D."/>
            <person name="Fuchs T."/>
            <person name="Gasser K."/>
            <person name="Kramer D."/>
            <person name="Li W."/>
            <person name="Munsamy K."/>
            <person name="Piso A."/>
            <person name="Price J.L."/>
            <person name="Sonnekus B."/>
            <person name="Thomas C."/>
            <person name="van der Nest A."/>
            <person name="van Dijk A."/>
            <person name="van Heerden A."/>
            <person name="van Vuuren N."/>
            <person name="Yilmaz N."/>
            <person name="Duong T.A."/>
            <person name="van der Merwe N.A."/>
            <person name="Wingfield M.J."/>
            <person name="Wingfield B.D."/>
        </authorList>
    </citation>
    <scope>NUCLEOTIDE SEQUENCE [LARGE SCALE GENOMIC DNA]</scope>
    <source>
        <strain evidence="9 10">CMW 5346</strain>
    </source>
</reference>
<keyword evidence="4 7" id="KW-1133">Transmembrane helix</keyword>
<keyword evidence="10" id="KW-1185">Reference proteome</keyword>
<evidence type="ECO:0000259" key="8">
    <source>
        <dbReference type="PROSITE" id="PS50850"/>
    </source>
</evidence>
<organism evidence="9 10">
    <name type="scientific">Sporothrix stenoceras</name>
    <dbReference type="NCBI Taxonomy" id="5173"/>
    <lineage>
        <taxon>Eukaryota</taxon>
        <taxon>Fungi</taxon>
        <taxon>Dikarya</taxon>
        <taxon>Ascomycota</taxon>
        <taxon>Pezizomycotina</taxon>
        <taxon>Sordariomycetes</taxon>
        <taxon>Sordariomycetidae</taxon>
        <taxon>Ophiostomatales</taxon>
        <taxon>Ophiostomataceae</taxon>
        <taxon>Sporothrix</taxon>
    </lineage>
</organism>
<sequence length="594" mass="63736">MSQEKVSQADHIDNTSAAMSTPPADTGSLSAVDDGLEHEGNVVYWKSFPFLGSLLAIMLMANSLFIGYSMPVNVLSVIDADIGPSPNIYLVSMTFTLVSGVMLLIVGRLSDIVGRRYFMIVAQVFSLVGSIISARANTVNVVIAGTVLSAFAGGAQQLYPMLVQELVPNKYRLYGQAAITFSVLPTIGFGTAIARAFVANENMGWRWCYYLNVIVSGLSIVLLALCYFPPTFHMINKELTTMQELRQLDYGGLFLYSAGLVLLLLGFTWGQGTYPWSSAHVIAPIVVGAVLVAVFFLYQIYMPLKQPLMPIKLLKIQTFSAVVIVGCVGQMVYYALNLLWPIIITTFLTTDNIKIGLMSSTTGAGLAVGEIIIAPIFKLLGHPNYQLAAWSVALTVLTALMALVDQNGQTLSLCLTLFGGICVGVVEAVTIVISGLVVPPEDIGASQGFYTSMRAVTGTIALSIYVSVYSARLPVFVNQDVTAAAASSGLPTSSLPQLFTALTNGTTAALDAVPGMNSTILEAVTDGNLLAYHMAFKIVFLSTISFGGIAIIASFFVQDVSKFMNNFVNKTIHRRGEEGQAPRHNEKVVDSEEV</sequence>
<keyword evidence="2" id="KW-0813">Transport</keyword>
<evidence type="ECO:0000256" key="4">
    <source>
        <dbReference type="ARBA" id="ARBA00022989"/>
    </source>
</evidence>
<feature type="domain" description="Major facilitator superfamily (MFS) profile" evidence="8">
    <location>
        <begin position="49"/>
        <end position="562"/>
    </location>
</feature>
<feature type="transmembrane region" description="Helical" evidence="7">
    <location>
        <begin position="449"/>
        <end position="468"/>
    </location>
</feature>
<feature type="transmembrane region" description="Helical" evidence="7">
    <location>
        <begin position="209"/>
        <end position="228"/>
    </location>
</feature>
<feature type="transmembrane region" description="Helical" evidence="7">
    <location>
        <begin position="248"/>
        <end position="269"/>
    </location>
</feature>
<comment type="subcellular location">
    <subcellularLocation>
        <location evidence="1">Membrane</location>
        <topology evidence="1">Multi-pass membrane protein</topology>
    </subcellularLocation>
</comment>
<dbReference type="PROSITE" id="PS00216">
    <property type="entry name" value="SUGAR_TRANSPORT_1"/>
    <property type="match status" value="1"/>
</dbReference>
<dbReference type="PANTHER" id="PTHR23501">
    <property type="entry name" value="MAJOR FACILITATOR SUPERFAMILY"/>
    <property type="match status" value="1"/>
</dbReference>
<name>A0ABR3ZCY6_9PEZI</name>
<feature type="transmembrane region" description="Helical" evidence="7">
    <location>
        <begin position="355"/>
        <end position="380"/>
    </location>
</feature>
<evidence type="ECO:0000256" key="5">
    <source>
        <dbReference type="ARBA" id="ARBA00023136"/>
    </source>
</evidence>
<feature type="region of interest" description="Disordered" evidence="6">
    <location>
        <begin position="1"/>
        <end position="26"/>
    </location>
</feature>
<dbReference type="Pfam" id="PF06609">
    <property type="entry name" value="TRI12"/>
    <property type="match status" value="1"/>
</dbReference>